<evidence type="ECO:0000313" key="2">
    <source>
        <dbReference type="EMBL" id="PKA47894.1"/>
    </source>
</evidence>
<dbReference type="Proteomes" id="UP000236161">
    <property type="component" value="Unassembled WGS sequence"/>
</dbReference>
<dbReference type="OrthoDB" id="1931827at2759"/>
<feature type="region of interest" description="Disordered" evidence="1">
    <location>
        <begin position="94"/>
        <end position="124"/>
    </location>
</feature>
<proteinExistence type="predicted"/>
<dbReference type="AlphaFoldDB" id="A0A2H9ZX79"/>
<gene>
    <name evidence="2" type="ORF">AXF42_Ash016240</name>
</gene>
<dbReference type="PANTHER" id="PTHR36733">
    <property type="entry name" value="CELL WALL PROTEIN-RELATED"/>
    <property type="match status" value="1"/>
</dbReference>
<keyword evidence="3" id="KW-1185">Reference proteome</keyword>
<dbReference type="EMBL" id="KZ453008">
    <property type="protein sequence ID" value="PKA47894.1"/>
    <property type="molecule type" value="Genomic_DNA"/>
</dbReference>
<organism evidence="2 3">
    <name type="scientific">Apostasia shenzhenica</name>
    <dbReference type="NCBI Taxonomy" id="1088818"/>
    <lineage>
        <taxon>Eukaryota</taxon>
        <taxon>Viridiplantae</taxon>
        <taxon>Streptophyta</taxon>
        <taxon>Embryophyta</taxon>
        <taxon>Tracheophyta</taxon>
        <taxon>Spermatophyta</taxon>
        <taxon>Magnoliopsida</taxon>
        <taxon>Liliopsida</taxon>
        <taxon>Asparagales</taxon>
        <taxon>Orchidaceae</taxon>
        <taxon>Apostasioideae</taxon>
        <taxon>Apostasia</taxon>
    </lineage>
</organism>
<reference evidence="2 3" key="1">
    <citation type="journal article" date="2017" name="Nature">
        <title>The Apostasia genome and the evolution of orchids.</title>
        <authorList>
            <person name="Zhang G.Q."/>
            <person name="Liu K.W."/>
            <person name="Li Z."/>
            <person name="Lohaus R."/>
            <person name="Hsiao Y.Y."/>
            <person name="Niu S.C."/>
            <person name="Wang J.Y."/>
            <person name="Lin Y.C."/>
            <person name="Xu Q."/>
            <person name="Chen L.J."/>
            <person name="Yoshida K."/>
            <person name="Fujiwara S."/>
            <person name="Wang Z.W."/>
            <person name="Zhang Y.Q."/>
            <person name="Mitsuda N."/>
            <person name="Wang M."/>
            <person name="Liu G.H."/>
            <person name="Pecoraro L."/>
            <person name="Huang H.X."/>
            <person name="Xiao X.J."/>
            <person name="Lin M."/>
            <person name="Wu X.Y."/>
            <person name="Wu W.L."/>
            <person name="Chen Y.Y."/>
            <person name="Chang S.B."/>
            <person name="Sakamoto S."/>
            <person name="Ohme-Takagi M."/>
            <person name="Yagi M."/>
            <person name="Zeng S.J."/>
            <person name="Shen C.Y."/>
            <person name="Yeh C.M."/>
            <person name="Luo Y.B."/>
            <person name="Tsai W.C."/>
            <person name="Van de Peer Y."/>
            <person name="Liu Z.J."/>
        </authorList>
    </citation>
    <scope>NUCLEOTIDE SEQUENCE [LARGE SCALE GENOMIC DNA]</scope>
    <source>
        <strain evidence="3">cv. Shenzhen</strain>
        <tissue evidence="2">Stem</tissue>
    </source>
</reference>
<protein>
    <submittedName>
        <fullName evidence="2">Cell wall protein</fullName>
    </submittedName>
</protein>
<sequence length="124" mass="13393">MEEMASGRVKCCLCILIILIITSISSFAVARFSPAAYNEKEEKDQEKKEVDVVVYAADKHEGSFLIPGIGRYMVGSHQRPSIIGLDRSGPAAAHARYLPGNDDTFVPNPGYEVPNPSNGGTNVP</sequence>
<name>A0A2H9ZX79_9ASPA</name>
<dbReference type="InterPro" id="IPR034565">
    <property type="entry name" value="Put_cell_wall"/>
</dbReference>
<accession>A0A2H9ZX79</accession>
<evidence type="ECO:0000313" key="3">
    <source>
        <dbReference type="Proteomes" id="UP000236161"/>
    </source>
</evidence>
<dbReference type="PANTHER" id="PTHR36733:SF1">
    <property type="entry name" value="CELL WALL PROTEIN-RELATED"/>
    <property type="match status" value="1"/>
</dbReference>
<evidence type="ECO:0000256" key="1">
    <source>
        <dbReference type="SAM" id="MobiDB-lite"/>
    </source>
</evidence>
<feature type="compositionally biased region" description="Polar residues" evidence="1">
    <location>
        <begin position="115"/>
        <end position="124"/>
    </location>
</feature>